<keyword evidence="4" id="KW-0274">FAD</keyword>
<dbReference type="Pfam" id="PF00441">
    <property type="entry name" value="Acyl-CoA_dh_1"/>
    <property type="match status" value="1"/>
</dbReference>
<evidence type="ECO:0000256" key="5">
    <source>
        <dbReference type="ARBA" id="ARBA00023002"/>
    </source>
</evidence>
<dbReference type="SUPFAM" id="SSF56645">
    <property type="entry name" value="Acyl-CoA dehydrogenase NM domain-like"/>
    <property type="match status" value="1"/>
</dbReference>
<dbReference type="OrthoDB" id="7328575at2"/>
<dbReference type="InterPro" id="IPR046373">
    <property type="entry name" value="Acyl-CoA_Oxase/DH_mid-dom_sf"/>
</dbReference>
<dbReference type="PANTHER" id="PTHR43884">
    <property type="entry name" value="ACYL-COA DEHYDROGENASE"/>
    <property type="match status" value="1"/>
</dbReference>
<feature type="domain" description="Acyl-CoA dehydrogenase/oxidase N-terminal" evidence="7">
    <location>
        <begin position="5"/>
        <end position="118"/>
    </location>
</feature>
<reference evidence="9" key="1">
    <citation type="submission" date="2017-04" db="EMBL/GenBank/DDBJ databases">
        <authorList>
            <person name="Varghese N."/>
            <person name="Submissions S."/>
        </authorList>
    </citation>
    <scope>NUCLEOTIDE SEQUENCE [LARGE SCALE GENOMIC DNA]</scope>
</reference>
<dbReference type="SUPFAM" id="SSF47203">
    <property type="entry name" value="Acyl-CoA dehydrogenase C-terminal domain-like"/>
    <property type="match status" value="1"/>
</dbReference>
<evidence type="ECO:0000256" key="3">
    <source>
        <dbReference type="ARBA" id="ARBA00022630"/>
    </source>
</evidence>
<accession>A0A1Y6EM86</accession>
<keyword evidence="9" id="KW-1185">Reference proteome</keyword>
<evidence type="ECO:0000259" key="7">
    <source>
        <dbReference type="Pfam" id="PF02771"/>
    </source>
</evidence>
<comment type="cofactor">
    <cofactor evidence="1">
        <name>FAD</name>
        <dbReference type="ChEBI" id="CHEBI:57692"/>
    </cofactor>
</comment>
<dbReference type="AlphaFoldDB" id="A0A1Y6EM86"/>
<dbReference type="InterPro" id="IPR036250">
    <property type="entry name" value="AcylCo_DH-like_C"/>
</dbReference>
<dbReference type="CDD" id="cd00567">
    <property type="entry name" value="ACAD"/>
    <property type="match status" value="1"/>
</dbReference>
<dbReference type="InterPro" id="IPR013786">
    <property type="entry name" value="AcylCoA_DH/ox_N"/>
</dbReference>
<organism evidence="8 9">
    <name type="scientific">Altererythrobacter xiamenensis</name>
    <dbReference type="NCBI Taxonomy" id="1316679"/>
    <lineage>
        <taxon>Bacteria</taxon>
        <taxon>Pseudomonadati</taxon>
        <taxon>Pseudomonadota</taxon>
        <taxon>Alphaproteobacteria</taxon>
        <taxon>Sphingomonadales</taxon>
        <taxon>Erythrobacteraceae</taxon>
        <taxon>Altererythrobacter</taxon>
    </lineage>
</organism>
<keyword evidence="5" id="KW-0560">Oxidoreductase</keyword>
<dbReference type="InterPro" id="IPR009075">
    <property type="entry name" value="AcylCo_DH/oxidase_C"/>
</dbReference>
<dbReference type="RefSeq" id="WP_086436770.1">
    <property type="nucleotide sequence ID" value="NZ_FXWG01000001.1"/>
</dbReference>
<keyword evidence="3" id="KW-0285">Flavoprotein</keyword>
<dbReference type="Gene3D" id="2.40.110.10">
    <property type="entry name" value="Butyryl-CoA Dehydrogenase, subunit A, domain 2"/>
    <property type="match status" value="1"/>
</dbReference>
<protein>
    <submittedName>
        <fullName evidence="8">Acyl-CoA dehydrogenase</fullName>
    </submittedName>
</protein>
<evidence type="ECO:0000313" key="9">
    <source>
        <dbReference type="Proteomes" id="UP000194420"/>
    </source>
</evidence>
<proteinExistence type="inferred from homology"/>
<name>A0A1Y6EM86_9SPHN</name>
<evidence type="ECO:0000256" key="1">
    <source>
        <dbReference type="ARBA" id="ARBA00001974"/>
    </source>
</evidence>
<dbReference type="Gene3D" id="1.10.540.10">
    <property type="entry name" value="Acyl-CoA dehydrogenase/oxidase, N-terminal domain"/>
    <property type="match status" value="1"/>
</dbReference>
<dbReference type="InterPro" id="IPR037069">
    <property type="entry name" value="AcylCoA_DH/ox_N_sf"/>
</dbReference>
<dbReference type="GO" id="GO:0003995">
    <property type="term" value="F:acyl-CoA dehydrogenase activity"/>
    <property type="evidence" value="ECO:0007669"/>
    <property type="project" value="TreeGrafter"/>
</dbReference>
<comment type="similarity">
    <text evidence="2">Belongs to the acyl-CoA dehydrogenase family.</text>
</comment>
<feature type="domain" description="Acyl-CoA dehydrogenase/oxidase C-terminal" evidence="6">
    <location>
        <begin position="213"/>
        <end position="348"/>
    </location>
</feature>
<dbReference type="Gene3D" id="1.20.140.10">
    <property type="entry name" value="Butyryl-CoA Dehydrogenase, subunit A, domain 3"/>
    <property type="match status" value="1"/>
</dbReference>
<dbReference type="GO" id="GO:0050660">
    <property type="term" value="F:flavin adenine dinucleotide binding"/>
    <property type="evidence" value="ECO:0007669"/>
    <property type="project" value="InterPro"/>
</dbReference>
<evidence type="ECO:0000259" key="6">
    <source>
        <dbReference type="Pfam" id="PF00441"/>
    </source>
</evidence>
<dbReference type="Pfam" id="PF02771">
    <property type="entry name" value="Acyl-CoA_dh_N"/>
    <property type="match status" value="1"/>
</dbReference>
<sequence length="356" mass="38044">MAVLNEEQEMLRDMARDWATNESPVTEFRKVRASGEPEAFNRDAYATMAEMGWAGVIIPEEHGGSDFGWLSAGLVIEELGKTLTASPLAMNTVAASAIILGGSDEQKAKYLPKLASGEMIATLAIDEGAKHDPSAIEASVSGGKITGTKAFVPEAHGADLFVVAAKDGLYLVEKGDGVSLATRKLTDQRSHADVTFDGAAADKLEAGGDTLLADVLDRARILTSAEMLGMAQQVFDDTLDYLKQRVQFNQVLATFQALQHRMADLFADLAQMRSAVEGGLQALDSGFGIDRAAAIAKSEANRVLHKMANEGIQLHGGIGMTDEYDVGFYLKRARVLEASFGSSGYLKDRFATLGGY</sequence>
<dbReference type="EMBL" id="FXWG01000001">
    <property type="protein sequence ID" value="SMQ63774.1"/>
    <property type="molecule type" value="Genomic_DNA"/>
</dbReference>
<dbReference type="PANTHER" id="PTHR43884:SF20">
    <property type="entry name" value="ACYL-COA DEHYDROGENASE FADE28"/>
    <property type="match status" value="1"/>
</dbReference>
<gene>
    <name evidence="8" type="ORF">SAMN06297468_0902</name>
</gene>
<evidence type="ECO:0000313" key="8">
    <source>
        <dbReference type="EMBL" id="SMQ63774.1"/>
    </source>
</evidence>
<dbReference type="Proteomes" id="UP000194420">
    <property type="component" value="Unassembled WGS sequence"/>
</dbReference>
<evidence type="ECO:0000256" key="2">
    <source>
        <dbReference type="ARBA" id="ARBA00009347"/>
    </source>
</evidence>
<dbReference type="InterPro" id="IPR009100">
    <property type="entry name" value="AcylCoA_DH/oxidase_NM_dom_sf"/>
</dbReference>
<evidence type="ECO:0000256" key="4">
    <source>
        <dbReference type="ARBA" id="ARBA00022827"/>
    </source>
</evidence>